<feature type="transmembrane region" description="Helical" evidence="4">
    <location>
        <begin position="63"/>
        <end position="83"/>
    </location>
</feature>
<feature type="transmembrane region" description="Helical" evidence="4">
    <location>
        <begin position="38"/>
        <end position="57"/>
    </location>
</feature>
<evidence type="ECO:0000259" key="5">
    <source>
        <dbReference type="PROSITE" id="PS50887"/>
    </source>
</evidence>
<dbReference type="InterPro" id="IPR043128">
    <property type="entry name" value="Rev_trsase/Diguanyl_cyclase"/>
</dbReference>
<dbReference type="Proteomes" id="UP000077857">
    <property type="component" value="Unassembled WGS sequence"/>
</dbReference>
<evidence type="ECO:0000313" key="6">
    <source>
        <dbReference type="EMBL" id="OAI13708.1"/>
    </source>
</evidence>
<organism evidence="6 7">
    <name type="scientific">Methylomonas koyamae</name>
    <dbReference type="NCBI Taxonomy" id="702114"/>
    <lineage>
        <taxon>Bacteria</taxon>
        <taxon>Pseudomonadati</taxon>
        <taxon>Pseudomonadota</taxon>
        <taxon>Gammaproteobacteria</taxon>
        <taxon>Methylococcales</taxon>
        <taxon>Methylococcaceae</taxon>
        <taxon>Methylomonas</taxon>
    </lineage>
</organism>
<dbReference type="FunFam" id="3.30.70.270:FF:000001">
    <property type="entry name" value="Diguanylate cyclase domain protein"/>
    <property type="match status" value="1"/>
</dbReference>
<proteinExistence type="predicted"/>
<keyword evidence="4" id="KW-0472">Membrane</keyword>
<comment type="catalytic activity">
    <reaction evidence="3">
        <text>2 GTP = 3',3'-c-di-GMP + 2 diphosphate</text>
        <dbReference type="Rhea" id="RHEA:24898"/>
        <dbReference type="ChEBI" id="CHEBI:33019"/>
        <dbReference type="ChEBI" id="CHEBI:37565"/>
        <dbReference type="ChEBI" id="CHEBI:58805"/>
        <dbReference type="EC" id="2.7.7.65"/>
    </reaction>
</comment>
<dbReference type="GO" id="GO:0052621">
    <property type="term" value="F:diguanylate cyclase activity"/>
    <property type="evidence" value="ECO:0007669"/>
    <property type="project" value="UniProtKB-EC"/>
</dbReference>
<dbReference type="Gene3D" id="3.30.70.270">
    <property type="match status" value="1"/>
</dbReference>
<dbReference type="OrthoDB" id="9812260at2"/>
<dbReference type="NCBIfam" id="TIGR00254">
    <property type="entry name" value="GGDEF"/>
    <property type="match status" value="1"/>
</dbReference>
<comment type="caution">
    <text evidence="6">The sequence shown here is derived from an EMBL/GenBank/DDBJ whole genome shotgun (WGS) entry which is preliminary data.</text>
</comment>
<dbReference type="RefSeq" id="WP_064041349.1">
    <property type="nucleotide sequence ID" value="NZ_LUUJ01000096.1"/>
</dbReference>
<evidence type="ECO:0000256" key="3">
    <source>
        <dbReference type="ARBA" id="ARBA00034247"/>
    </source>
</evidence>
<protein>
    <recommendedName>
        <fullName evidence="2">diguanylate cyclase</fullName>
        <ecNumber evidence="2">2.7.7.65</ecNumber>
    </recommendedName>
</protein>
<comment type="cofactor">
    <cofactor evidence="1">
        <name>Mg(2+)</name>
        <dbReference type="ChEBI" id="CHEBI:18420"/>
    </cofactor>
</comment>
<evidence type="ECO:0000256" key="2">
    <source>
        <dbReference type="ARBA" id="ARBA00012528"/>
    </source>
</evidence>
<dbReference type="PROSITE" id="PS50887">
    <property type="entry name" value="GGDEF"/>
    <property type="match status" value="1"/>
</dbReference>
<dbReference type="CDD" id="cd01949">
    <property type="entry name" value="GGDEF"/>
    <property type="match status" value="1"/>
</dbReference>
<dbReference type="Pfam" id="PF00990">
    <property type="entry name" value="GGDEF"/>
    <property type="match status" value="1"/>
</dbReference>
<dbReference type="InterPro" id="IPR050469">
    <property type="entry name" value="Diguanylate_Cyclase"/>
</dbReference>
<dbReference type="GO" id="GO:0005886">
    <property type="term" value="C:plasma membrane"/>
    <property type="evidence" value="ECO:0007669"/>
    <property type="project" value="TreeGrafter"/>
</dbReference>
<dbReference type="AlphaFoldDB" id="A0A177N6P7"/>
<keyword evidence="4" id="KW-1133">Transmembrane helix</keyword>
<dbReference type="SUPFAM" id="SSF55073">
    <property type="entry name" value="Nucleotide cyclase"/>
    <property type="match status" value="1"/>
</dbReference>
<dbReference type="EC" id="2.7.7.65" evidence="2"/>
<reference evidence="6 7" key="1">
    <citation type="submission" date="2016-03" db="EMBL/GenBank/DDBJ databases">
        <authorList>
            <person name="Ploux O."/>
        </authorList>
    </citation>
    <scope>NUCLEOTIDE SEQUENCE [LARGE SCALE GENOMIC DNA]</scope>
    <source>
        <strain evidence="6 7">R-45378</strain>
    </source>
</reference>
<accession>A0A177N6P7</accession>
<dbReference type="EMBL" id="LUUJ01000096">
    <property type="protein sequence ID" value="OAI13708.1"/>
    <property type="molecule type" value="Genomic_DNA"/>
</dbReference>
<evidence type="ECO:0000256" key="1">
    <source>
        <dbReference type="ARBA" id="ARBA00001946"/>
    </source>
</evidence>
<keyword evidence="4" id="KW-0812">Transmembrane</keyword>
<feature type="transmembrane region" description="Helical" evidence="4">
    <location>
        <begin position="152"/>
        <end position="171"/>
    </location>
</feature>
<dbReference type="PANTHER" id="PTHR45138:SF9">
    <property type="entry name" value="DIGUANYLATE CYCLASE DGCM-RELATED"/>
    <property type="match status" value="1"/>
</dbReference>
<dbReference type="SMART" id="SM00267">
    <property type="entry name" value="GGDEF"/>
    <property type="match status" value="1"/>
</dbReference>
<feature type="transmembrane region" description="Helical" evidence="4">
    <location>
        <begin position="191"/>
        <end position="211"/>
    </location>
</feature>
<feature type="transmembrane region" description="Helical" evidence="4">
    <location>
        <begin position="95"/>
        <end position="113"/>
    </location>
</feature>
<evidence type="ECO:0000313" key="7">
    <source>
        <dbReference type="Proteomes" id="UP000077857"/>
    </source>
</evidence>
<dbReference type="InterPro" id="IPR000160">
    <property type="entry name" value="GGDEF_dom"/>
</dbReference>
<dbReference type="PANTHER" id="PTHR45138">
    <property type="entry name" value="REGULATORY COMPONENTS OF SENSORY TRANSDUCTION SYSTEM"/>
    <property type="match status" value="1"/>
</dbReference>
<feature type="transmembrane region" description="Helical" evidence="4">
    <location>
        <begin position="119"/>
        <end position="140"/>
    </location>
</feature>
<feature type="transmembrane region" description="Helical" evidence="4">
    <location>
        <begin position="6"/>
        <end position="26"/>
    </location>
</feature>
<sequence>MNLDLRTMMVMIAVLSFLLSILLLVASLHARGIKGLRHWSMASLFISFGAGLAYPALIPQPGWNIVAGAAFLAAGSALQFLGIQAFKNRPCQCRWLLLAVGLVIGVSAWFTLFEPNTQLRATANSLIFAGINFACARSLLIPLASYQRTAHWLTGASFAVLGLVYVARAVSIFSGPAADYGLFNPMPLNPLMFFAGSVIQLFLSFGFVLMVNYRMAAELENLAAIDALTGAWNRRSLDLECQRLLARSARRKEALAVLMLDVDYFKNINDVHGHQAGDQVLKQLIQNAKSQIRGEDYLARYGGEEFCLILPCTNEKEANHLAERLRQMQANRPTHWQGQSITSTISIGIAGSDSIGLNFAALLQAADTALYRAKQAGRNRVANFSDISLQELGE</sequence>
<feature type="domain" description="GGDEF" evidence="5">
    <location>
        <begin position="253"/>
        <end position="386"/>
    </location>
</feature>
<dbReference type="GO" id="GO:0043709">
    <property type="term" value="P:cell adhesion involved in single-species biofilm formation"/>
    <property type="evidence" value="ECO:0007669"/>
    <property type="project" value="TreeGrafter"/>
</dbReference>
<evidence type="ECO:0000256" key="4">
    <source>
        <dbReference type="SAM" id="Phobius"/>
    </source>
</evidence>
<dbReference type="InterPro" id="IPR029787">
    <property type="entry name" value="Nucleotide_cyclase"/>
</dbReference>
<dbReference type="GO" id="GO:1902201">
    <property type="term" value="P:negative regulation of bacterial-type flagellum-dependent cell motility"/>
    <property type="evidence" value="ECO:0007669"/>
    <property type="project" value="TreeGrafter"/>
</dbReference>
<name>A0A177N6P7_9GAMM</name>
<gene>
    <name evidence="6" type="ORF">A1507_16620</name>
</gene>